<dbReference type="PROSITE" id="PS50240">
    <property type="entry name" value="TRYPSIN_DOM"/>
    <property type="match status" value="1"/>
</dbReference>
<sequence length="254" mass="26054">MFRFVVLLGLLAVGLGAPQSKDVVPLLDGRIVGGEDTDIASHPYIVSLLRSNSHICGGALISSDWVVTAAHCVSPTITYSVRVGSTYRNSGGDVIPVARLIRHESYNSATTDNDIALLLLSHPVSNPNAIPIALAREGGAPEAGSTATITGWGALSEGGPSPTILQVVRVPVVSQADCRAAYGQSAVTDRMFCAGVLGVGGQDACQGDSGGPVVINGLLTGLVSWGAGCARPNYPGVKTSIPPLRSWITTNTGI</sequence>
<dbReference type="SMART" id="SM00020">
    <property type="entry name" value="Tryp_SPc"/>
    <property type="match status" value="1"/>
</dbReference>
<keyword evidence="4 8" id="KW-0378">Hydrolase</keyword>
<dbReference type="FunFam" id="2.40.10.10:FF:000077">
    <property type="entry name" value="Predicted protein"/>
    <property type="match status" value="1"/>
</dbReference>
<keyword evidence="7" id="KW-1015">Disulfide bond</keyword>
<evidence type="ECO:0000256" key="1">
    <source>
        <dbReference type="ARBA" id="ARBA00007664"/>
    </source>
</evidence>
<accession>A0AAV8VVK3</accession>
<feature type="chain" id="PRO_5043787660" description="Peptidase S1 domain-containing protein" evidence="9">
    <location>
        <begin position="17"/>
        <end position="254"/>
    </location>
</feature>
<dbReference type="InterPro" id="IPR009003">
    <property type="entry name" value="Peptidase_S1_PA"/>
</dbReference>
<evidence type="ECO:0000256" key="2">
    <source>
        <dbReference type="ARBA" id="ARBA00022670"/>
    </source>
</evidence>
<dbReference type="PANTHER" id="PTHR24276">
    <property type="entry name" value="POLYSERASE-RELATED"/>
    <property type="match status" value="1"/>
</dbReference>
<evidence type="ECO:0000256" key="7">
    <source>
        <dbReference type="ARBA" id="ARBA00023157"/>
    </source>
</evidence>
<reference evidence="11 12" key="1">
    <citation type="journal article" date="2023" name="Insect Mol. Biol.">
        <title>Genome sequencing provides insights into the evolution of gene families encoding plant cell wall-degrading enzymes in longhorned beetles.</title>
        <authorList>
            <person name="Shin N.R."/>
            <person name="Okamura Y."/>
            <person name="Kirsch R."/>
            <person name="Pauchet Y."/>
        </authorList>
    </citation>
    <scope>NUCLEOTIDE SEQUENCE [LARGE SCALE GENOMIC DNA]</scope>
    <source>
        <strain evidence="11">EAD_L_NR</strain>
    </source>
</reference>
<dbReference type="Pfam" id="PF00089">
    <property type="entry name" value="Trypsin"/>
    <property type="match status" value="1"/>
</dbReference>
<evidence type="ECO:0000313" key="12">
    <source>
        <dbReference type="Proteomes" id="UP001159042"/>
    </source>
</evidence>
<dbReference type="Proteomes" id="UP001159042">
    <property type="component" value="Unassembled WGS sequence"/>
</dbReference>
<dbReference type="EMBL" id="JANEYG010000028">
    <property type="protein sequence ID" value="KAJ8918087.1"/>
    <property type="molecule type" value="Genomic_DNA"/>
</dbReference>
<dbReference type="InterPro" id="IPR018114">
    <property type="entry name" value="TRYPSIN_HIS"/>
</dbReference>
<evidence type="ECO:0000313" key="11">
    <source>
        <dbReference type="EMBL" id="KAJ8918087.1"/>
    </source>
</evidence>
<comment type="similarity">
    <text evidence="1">Belongs to the peptidase S1 family.</text>
</comment>
<evidence type="ECO:0000256" key="8">
    <source>
        <dbReference type="RuleBase" id="RU363034"/>
    </source>
</evidence>
<name>A0AAV8VVK3_9CUCU</name>
<organism evidence="11 12">
    <name type="scientific">Exocentrus adspersus</name>
    <dbReference type="NCBI Taxonomy" id="1586481"/>
    <lineage>
        <taxon>Eukaryota</taxon>
        <taxon>Metazoa</taxon>
        <taxon>Ecdysozoa</taxon>
        <taxon>Arthropoda</taxon>
        <taxon>Hexapoda</taxon>
        <taxon>Insecta</taxon>
        <taxon>Pterygota</taxon>
        <taxon>Neoptera</taxon>
        <taxon>Endopterygota</taxon>
        <taxon>Coleoptera</taxon>
        <taxon>Polyphaga</taxon>
        <taxon>Cucujiformia</taxon>
        <taxon>Chrysomeloidea</taxon>
        <taxon>Cerambycidae</taxon>
        <taxon>Lamiinae</taxon>
        <taxon>Acanthocinini</taxon>
        <taxon>Exocentrus</taxon>
    </lineage>
</organism>
<keyword evidence="2 8" id="KW-0645">Protease</keyword>
<keyword evidence="5 8" id="KW-0720">Serine protease</keyword>
<keyword evidence="6" id="KW-0865">Zymogen</keyword>
<dbReference type="InterPro" id="IPR033116">
    <property type="entry name" value="TRYPSIN_SER"/>
</dbReference>
<dbReference type="GO" id="GO:0004252">
    <property type="term" value="F:serine-type endopeptidase activity"/>
    <property type="evidence" value="ECO:0007669"/>
    <property type="project" value="InterPro"/>
</dbReference>
<dbReference type="InterPro" id="IPR050430">
    <property type="entry name" value="Peptidase_S1"/>
</dbReference>
<dbReference type="InterPro" id="IPR001254">
    <property type="entry name" value="Trypsin_dom"/>
</dbReference>
<dbReference type="GO" id="GO:0006508">
    <property type="term" value="P:proteolysis"/>
    <property type="evidence" value="ECO:0007669"/>
    <property type="project" value="UniProtKB-KW"/>
</dbReference>
<feature type="signal peptide" evidence="9">
    <location>
        <begin position="1"/>
        <end position="16"/>
    </location>
</feature>
<evidence type="ECO:0000256" key="5">
    <source>
        <dbReference type="ARBA" id="ARBA00022825"/>
    </source>
</evidence>
<dbReference type="InterPro" id="IPR043504">
    <property type="entry name" value="Peptidase_S1_PA_chymotrypsin"/>
</dbReference>
<dbReference type="PROSITE" id="PS00135">
    <property type="entry name" value="TRYPSIN_SER"/>
    <property type="match status" value="1"/>
</dbReference>
<dbReference type="AlphaFoldDB" id="A0AAV8VVK3"/>
<comment type="caution">
    <text evidence="11">The sequence shown here is derived from an EMBL/GenBank/DDBJ whole genome shotgun (WGS) entry which is preliminary data.</text>
</comment>
<gene>
    <name evidence="11" type="ORF">NQ315_011544</name>
</gene>
<dbReference type="PRINTS" id="PR00722">
    <property type="entry name" value="CHYMOTRYPSIN"/>
</dbReference>
<dbReference type="PANTHER" id="PTHR24276:SF91">
    <property type="entry name" value="AT26814P-RELATED"/>
    <property type="match status" value="1"/>
</dbReference>
<evidence type="ECO:0000256" key="4">
    <source>
        <dbReference type="ARBA" id="ARBA00022801"/>
    </source>
</evidence>
<keyword evidence="12" id="KW-1185">Reference proteome</keyword>
<evidence type="ECO:0000256" key="9">
    <source>
        <dbReference type="SAM" id="SignalP"/>
    </source>
</evidence>
<dbReference type="Gene3D" id="2.40.10.10">
    <property type="entry name" value="Trypsin-like serine proteases"/>
    <property type="match status" value="1"/>
</dbReference>
<keyword evidence="3 9" id="KW-0732">Signal</keyword>
<evidence type="ECO:0000259" key="10">
    <source>
        <dbReference type="PROSITE" id="PS50240"/>
    </source>
</evidence>
<evidence type="ECO:0000256" key="6">
    <source>
        <dbReference type="ARBA" id="ARBA00023145"/>
    </source>
</evidence>
<feature type="domain" description="Peptidase S1" evidence="10">
    <location>
        <begin position="31"/>
        <end position="253"/>
    </location>
</feature>
<dbReference type="SUPFAM" id="SSF50494">
    <property type="entry name" value="Trypsin-like serine proteases"/>
    <property type="match status" value="1"/>
</dbReference>
<proteinExistence type="inferred from homology"/>
<dbReference type="PROSITE" id="PS00134">
    <property type="entry name" value="TRYPSIN_HIS"/>
    <property type="match status" value="1"/>
</dbReference>
<dbReference type="InterPro" id="IPR001314">
    <property type="entry name" value="Peptidase_S1A"/>
</dbReference>
<protein>
    <recommendedName>
        <fullName evidence="10">Peptidase S1 domain-containing protein</fullName>
    </recommendedName>
</protein>
<evidence type="ECO:0000256" key="3">
    <source>
        <dbReference type="ARBA" id="ARBA00022729"/>
    </source>
</evidence>
<dbReference type="CDD" id="cd00190">
    <property type="entry name" value="Tryp_SPc"/>
    <property type="match status" value="1"/>
</dbReference>